<evidence type="ECO:0000313" key="5">
    <source>
        <dbReference type="Proteomes" id="UP000294678"/>
    </source>
</evidence>
<dbReference type="InterPro" id="IPR011913">
    <property type="entry name" value="RfaE_dom_I"/>
</dbReference>
<dbReference type="InterPro" id="IPR011611">
    <property type="entry name" value="PfkB_dom"/>
</dbReference>
<dbReference type="GO" id="GO:0033786">
    <property type="term" value="F:heptose-1-phosphate adenylyltransferase activity"/>
    <property type="evidence" value="ECO:0007669"/>
    <property type="project" value="TreeGrafter"/>
</dbReference>
<dbReference type="NCBIfam" id="TIGR02198">
    <property type="entry name" value="rfaE_dom_I"/>
    <property type="match status" value="1"/>
</dbReference>
<dbReference type="Proteomes" id="UP000294678">
    <property type="component" value="Unassembled WGS sequence"/>
</dbReference>
<reference evidence="4 5" key="1">
    <citation type="submission" date="2019-03" db="EMBL/GenBank/DDBJ databases">
        <title>Genomic Encyclopedia of Type Strains, Phase IV (KMG-IV): sequencing the most valuable type-strain genomes for metagenomic binning, comparative biology and taxonomic classification.</title>
        <authorList>
            <person name="Goeker M."/>
        </authorList>
    </citation>
    <scope>NUCLEOTIDE SEQUENCE [LARGE SCALE GENOMIC DNA]</scope>
    <source>
        <strain evidence="4 5">DSM 100055</strain>
    </source>
</reference>
<dbReference type="Gene3D" id="3.40.1190.20">
    <property type="match status" value="1"/>
</dbReference>
<proteinExistence type="predicted"/>
<organism evidence="4 5">
    <name type="scientific">Hypnocyclicus thermotrophus</name>
    <dbReference type="NCBI Taxonomy" id="1627895"/>
    <lineage>
        <taxon>Bacteria</taxon>
        <taxon>Fusobacteriati</taxon>
        <taxon>Fusobacteriota</taxon>
        <taxon>Fusobacteriia</taxon>
        <taxon>Fusobacteriales</taxon>
        <taxon>Fusobacteriaceae</taxon>
        <taxon>Hypnocyclicus</taxon>
    </lineage>
</organism>
<comment type="caution">
    <text evidence="4">The sequence shown here is derived from an EMBL/GenBank/DDBJ whole genome shotgun (WGS) entry which is preliminary data.</text>
</comment>
<dbReference type="EMBL" id="SOBG01000005">
    <property type="protein sequence ID" value="TDT69866.1"/>
    <property type="molecule type" value="Genomic_DNA"/>
</dbReference>
<dbReference type="PANTHER" id="PTHR46969:SF1">
    <property type="entry name" value="BIFUNCTIONAL PROTEIN HLDE"/>
    <property type="match status" value="1"/>
</dbReference>
<dbReference type="InterPro" id="IPR029056">
    <property type="entry name" value="Ribokinase-like"/>
</dbReference>
<dbReference type="GO" id="GO:0005829">
    <property type="term" value="C:cytosol"/>
    <property type="evidence" value="ECO:0007669"/>
    <property type="project" value="TreeGrafter"/>
</dbReference>
<dbReference type="GO" id="GO:0033785">
    <property type="term" value="F:heptose 7-phosphate kinase activity"/>
    <property type="evidence" value="ECO:0007669"/>
    <property type="project" value="TreeGrafter"/>
</dbReference>
<evidence type="ECO:0000313" key="4">
    <source>
        <dbReference type="EMBL" id="TDT69866.1"/>
    </source>
</evidence>
<dbReference type="PANTHER" id="PTHR46969">
    <property type="entry name" value="BIFUNCTIONAL PROTEIN HLDE"/>
    <property type="match status" value="1"/>
</dbReference>
<keyword evidence="2 4" id="KW-0418">Kinase</keyword>
<keyword evidence="5" id="KW-1185">Reference proteome</keyword>
<evidence type="ECO:0000259" key="3">
    <source>
        <dbReference type="Pfam" id="PF00294"/>
    </source>
</evidence>
<dbReference type="RefSeq" id="WP_134113272.1">
    <property type="nucleotide sequence ID" value="NZ_SOBG01000005.1"/>
</dbReference>
<dbReference type="SUPFAM" id="SSF53613">
    <property type="entry name" value="Ribokinase-like"/>
    <property type="match status" value="1"/>
</dbReference>
<sequence>MLKKERLFEILENFLTKSIAVIGDMMIDEYIIGNVDRISPEAPVPVVNVNNEKYVLGGAANVVNNLSVLGVNVLAYGIVGNDLNANKLLYKFKEKNVNTEGIIIDRERPTIIKQRILAGNQQLLRIDREKKYPISNEIENKIINNLNKNIEKIDAIILSDYDKGVLTENLAKNIIKIAKENNKIIIIDPKPKNVLNYIGATSMTPNLKEACECIGKNITENENEIIQIGKEIREKLELDHLLMTRSEKGMSIFMKNSVENIPTFAKEVYDVTGAGDTVISLYTLALSCGASYEESAKIANTGAGVVVGRVGTSVVTKEEIIEFYEEIYDKHNLKIEEKKY</sequence>
<dbReference type="Pfam" id="PF00294">
    <property type="entry name" value="PfkB"/>
    <property type="match status" value="1"/>
</dbReference>
<feature type="domain" description="Carbohydrate kinase PfkB" evidence="3">
    <location>
        <begin position="17"/>
        <end position="314"/>
    </location>
</feature>
<accession>A0AA46DYD2</accession>
<dbReference type="GO" id="GO:0016773">
    <property type="term" value="F:phosphotransferase activity, alcohol group as acceptor"/>
    <property type="evidence" value="ECO:0007669"/>
    <property type="project" value="InterPro"/>
</dbReference>
<keyword evidence="1" id="KW-0808">Transferase</keyword>
<gene>
    <name evidence="4" type="ORF">EV215_1409</name>
</gene>
<protein>
    <submittedName>
        <fullName evidence="4">RfaE bifunctional protein kinase chain/domain</fullName>
    </submittedName>
</protein>
<evidence type="ECO:0000256" key="2">
    <source>
        <dbReference type="ARBA" id="ARBA00022777"/>
    </source>
</evidence>
<dbReference type="CDD" id="cd01172">
    <property type="entry name" value="RfaE_like"/>
    <property type="match status" value="1"/>
</dbReference>
<dbReference type="AlphaFoldDB" id="A0AA46DYD2"/>
<name>A0AA46DYD2_9FUSO</name>
<evidence type="ECO:0000256" key="1">
    <source>
        <dbReference type="ARBA" id="ARBA00022679"/>
    </source>
</evidence>
<dbReference type="FunFam" id="3.40.1190.20:FF:000002">
    <property type="entry name" value="Bifunctional protein HldE"/>
    <property type="match status" value="1"/>
</dbReference>